<dbReference type="STRING" id="151549.A0A4C1WAJ1"/>
<keyword evidence="6" id="KW-0472">Membrane</keyword>
<dbReference type="GO" id="GO:0006032">
    <property type="term" value="P:chitin catabolic process"/>
    <property type="evidence" value="ECO:0007669"/>
    <property type="project" value="TreeGrafter"/>
</dbReference>
<accession>A0A4C1WAJ1</accession>
<dbReference type="InterPro" id="IPR001579">
    <property type="entry name" value="Glyco_hydro_18_chit_AS"/>
</dbReference>
<dbReference type="GO" id="GO:0005975">
    <property type="term" value="P:carbohydrate metabolic process"/>
    <property type="evidence" value="ECO:0007669"/>
    <property type="project" value="InterPro"/>
</dbReference>
<evidence type="ECO:0000256" key="6">
    <source>
        <dbReference type="SAM" id="Phobius"/>
    </source>
</evidence>
<evidence type="ECO:0000256" key="2">
    <source>
        <dbReference type="ARBA" id="ARBA00023295"/>
    </source>
</evidence>
<dbReference type="PANTHER" id="PTHR11177">
    <property type="entry name" value="CHITINASE"/>
    <property type="match status" value="1"/>
</dbReference>
<comment type="similarity">
    <text evidence="4">Belongs to the glycosyl hydrolase 18 family.</text>
</comment>
<feature type="region of interest" description="Disordered" evidence="5">
    <location>
        <begin position="83"/>
        <end position="126"/>
    </location>
</feature>
<feature type="compositionally biased region" description="Low complexity" evidence="5">
    <location>
        <begin position="83"/>
        <end position="92"/>
    </location>
</feature>
<dbReference type="SMART" id="SM00636">
    <property type="entry name" value="Glyco_18"/>
    <property type="match status" value="1"/>
</dbReference>
<dbReference type="InterPro" id="IPR001223">
    <property type="entry name" value="Glyco_hydro18_cat"/>
</dbReference>
<sequence>MWTKKNLPPAKWFPYRQVMLAASAYELQAVVTKMNDEARKGGVNWPPRLLRWTVTILLIAAVLAPTNSSNVRRRLRRPSKVTTSVSTSISRSGDQAVSASVNRPKIRGRPNIASRKSSAALDNSVATEEHKNKDGYKIVCYYTNWSQYRQKIGKFLPEDIQPDLCTHIIFAFGWLKKGKLSSFESNDETKDGKTGLYDRINNLKKANPKLKVLLAIGGWSFGTQKFKDMSATRYARQTFIYSAIPYLRDRNFDGLDVDWEYPKGGDDKKNYVLLLKEHVSFTLILIPERVRVCRFASVVPRRDTYRPAIAIAASLVLRAPARPHLSPARP</sequence>
<evidence type="ECO:0000256" key="1">
    <source>
        <dbReference type="ARBA" id="ARBA00022801"/>
    </source>
</evidence>
<evidence type="ECO:0000256" key="4">
    <source>
        <dbReference type="RuleBase" id="RU004453"/>
    </source>
</evidence>
<dbReference type="Pfam" id="PF00704">
    <property type="entry name" value="Glyco_hydro_18"/>
    <property type="match status" value="1"/>
</dbReference>
<dbReference type="SUPFAM" id="SSF51445">
    <property type="entry name" value="(Trans)glycosidases"/>
    <property type="match status" value="1"/>
</dbReference>
<dbReference type="Gene3D" id="3.20.20.80">
    <property type="entry name" value="Glycosidases"/>
    <property type="match status" value="1"/>
</dbReference>
<dbReference type="PROSITE" id="PS01095">
    <property type="entry name" value="GH18_1"/>
    <property type="match status" value="1"/>
</dbReference>
<feature type="compositionally biased region" description="Polar residues" evidence="5">
    <location>
        <begin position="114"/>
        <end position="126"/>
    </location>
</feature>
<evidence type="ECO:0000313" key="9">
    <source>
        <dbReference type="Proteomes" id="UP000299102"/>
    </source>
</evidence>
<comment type="caution">
    <text evidence="8">The sequence shown here is derived from an EMBL/GenBank/DDBJ whole genome shotgun (WGS) entry which is preliminary data.</text>
</comment>
<dbReference type="GO" id="GO:0004568">
    <property type="term" value="F:chitinase activity"/>
    <property type="evidence" value="ECO:0007669"/>
    <property type="project" value="UniProtKB-ARBA"/>
</dbReference>
<keyword evidence="2 3" id="KW-0326">Glycosidase</keyword>
<dbReference type="PROSITE" id="PS51910">
    <property type="entry name" value="GH18_2"/>
    <property type="match status" value="1"/>
</dbReference>
<organism evidence="8 9">
    <name type="scientific">Eumeta variegata</name>
    <name type="common">Bagworm moth</name>
    <name type="synonym">Eumeta japonica</name>
    <dbReference type="NCBI Taxonomy" id="151549"/>
    <lineage>
        <taxon>Eukaryota</taxon>
        <taxon>Metazoa</taxon>
        <taxon>Ecdysozoa</taxon>
        <taxon>Arthropoda</taxon>
        <taxon>Hexapoda</taxon>
        <taxon>Insecta</taxon>
        <taxon>Pterygota</taxon>
        <taxon>Neoptera</taxon>
        <taxon>Endopterygota</taxon>
        <taxon>Lepidoptera</taxon>
        <taxon>Glossata</taxon>
        <taxon>Ditrysia</taxon>
        <taxon>Tineoidea</taxon>
        <taxon>Psychidae</taxon>
        <taxon>Oiketicinae</taxon>
        <taxon>Eumeta</taxon>
    </lineage>
</organism>
<dbReference type="InterPro" id="IPR017853">
    <property type="entry name" value="GH"/>
</dbReference>
<evidence type="ECO:0000256" key="3">
    <source>
        <dbReference type="RuleBase" id="RU000489"/>
    </source>
</evidence>
<keyword evidence="9" id="KW-1185">Reference proteome</keyword>
<reference evidence="8 9" key="1">
    <citation type="journal article" date="2019" name="Commun. Biol.">
        <title>The bagworm genome reveals a unique fibroin gene that provides high tensile strength.</title>
        <authorList>
            <person name="Kono N."/>
            <person name="Nakamura H."/>
            <person name="Ohtoshi R."/>
            <person name="Tomita M."/>
            <person name="Numata K."/>
            <person name="Arakawa K."/>
        </authorList>
    </citation>
    <scope>NUCLEOTIDE SEQUENCE [LARGE SCALE GENOMIC DNA]</scope>
</reference>
<evidence type="ECO:0000313" key="8">
    <source>
        <dbReference type="EMBL" id="GBP48406.1"/>
    </source>
</evidence>
<keyword evidence="1 3" id="KW-0378">Hydrolase</keyword>
<feature type="domain" description="GH18" evidence="7">
    <location>
        <begin position="136"/>
        <end position="330"/>
    </location>
</feature>
<dbReference type="AlphaFoldDB" id="A0A4C1WAJ1"/>
<dbReference type="Proteomes" id="UP000299102">
    <property type="component" value="Unassembled WGS sequence"/>
</dbReference>
<name>A0A4C1WAJ1_EUMVA</name>
<dbReference type="OrthoDB" id="76388at2759"/>
<protein>
    <submittedName>
        <fullName evidence="8">Chitotriosidase-1</fullName>
    </submittedName>
</protein>
<evidence type="ECO:0000256" key="5">
    <source>
        <dbReference type="SAM" id="MobiDB-lite"/>
    </source>
</evidence>
<keyword evidence="6" id="KW-1133">Transmembrane helix</keyword>
<dbReference type="GO" id="GO:0008061">
    <property type="term" value="F:chitin binding"/>
    <property type="evidence" value="ECO:0007669"/>
    <property type="project" value="InterPro"/>
</dbReference>
<proteinExistence type="inferred from homology"/>
<dbReference type="PANTHER" id="PTHR11177:SF317">
    <property type="entry name" value="CHITINASE 12-RELATED"/>
    <property type="match status" value="1"/>
</dbReference>
<evidence type="ECO:0000259" key="7">
    <source>
        <dbReference type="PROSITE" id="PS51910"/>
    </source>
</evidence>
<dbReference type="InterPro" id="IPR011583">
    <property type="entry name" value="Chitinase_II/V-like_cat"/>
</dbReference>
<keyword evidence="6" id="KW-0812">Transmembrane</keyword>
<dbReference type="InterPro" id="IPR050314">
    <property type="entry name" value="Glycosyl_Hydrlase_18"/>
</dbReference>
<gene>
    <name evidence="8" type="primary">CHIT1</name>
    <name evidence="8" type="ORF">EVAR_36840_1</name>
</gene>
<dbReference type="GO" id="GO:0005576">
    <property type="term" value="C:extracellular region"/>
    <property type="evidence" value="ECO:0007669"/>
    <property type="project" value="TreeGrafter"/>
</dbReference>
<dbReference type="EMBL" id="BGZK01000523">
    <property type="protein sequence ID" value="GBP48406.1"/>
    <property type="molecule type" value="Genomic_DNA"/>
</dbReference>
<feature type="transmembrane region" description="Helical" evidence="6">
    <location>
        <begin position="49"/>
        <end position="67"/>
    </location>
</feature>